<keyword evidence="2 7" id="KW-0597">Phosphoprotein</keyword>
<evidence type="ECO:0000256" key="5">
    <source>
        <dbReference type="ARBA" id="ARBA00023125"/>
    </source>
</evidence>
<sequence>MLAMPDMSAKKILLIDDEIDILHLLETVLKKEGFSHIYKASNGWDGIDMCCAHQPDIIVLDIMLPDMDGFEVCRRLRDITVAPILFLSAKNEDTDKILGLGLGGDDYITKPFSPKEVAYRIKAHFRRHYYLSRKEETVYTFGDVEIDAKRGEVRKAGKLVALTAKEYQLLLFLARHPNQIFSKSKLYEAVWEEEYFGYDNTIMVHMRHLREKLEDNPSAPVYLLTVRGLGYKLQNEGKVQA</sequence>
<dbReference type="CDD" id="cd00383">
    <property type="entry name" value="trans_reg_C"/>
    <property type="match status" value="1"/>
</dbReference>
<reference evidence="11 14" key="2">
    <citation type="submission" date="2021-08" db="EMBL/GenBank/DDBJ databases">
        <title>Complete genome sequence of the strain Aneurinibacillus thermoaerophilus CCM 8960.</title>
        <authorList>
            <person name="Musilova J."/>
            <person name="Kourilova X."/>
            <person name="Pernicova I."/>
            <person name="Bezdicek M."/>
            <person name="Lengerova M."/>
            <person name="Obruca S."/>
            <person name="Sedlar K."/>
        </authorList>
    </citation>
    <scope>NUCLEOTIDE SEQUENCE [LARGE SCALE GENOMIC DNA]</scope>
    <source>
        <strain evidence="11 14">CCM 8960</strain>
    </source>
</reference>
<keyword evidence="14" id="KW-1185">Reference proteome</keyword>
<name>A0A1G8DH90_ANETH</name>
<keyword evidence="3" id="KW-0902">Two-component regulatory system</keyword>
<evidence type="ECO:0000256" key="2">
    <source>
        <dbReference type="ARBA" id="ARBA00022553"/>
    </source>
</evidence>
<dbReference type="PANTHER" id="PTHR48111:SF52">
    <property type="entry name" value="TRANSCRIPTIONAL REGULATORY PROTEIN YVRH"/>
    <property type="match status" value="1"/>
</dbReference>
<feature type="domain" description="Response regulatory" evidence="9">
    <location>
        <begin position="11"/>
        <end position="125"/>
    </location>
</feature>
<feature type="domain" description="OmpR/PhoB-type" evidence="10">
    <location>
        <begin position="136"/>
        <end position="235"/>
    </location>
</feature>
<feature type="modified residue" description="4-aspartylphosphate" evidence="7">
    <location>
        <position position="61"/>
    </location>
</feature>
<evidence type="ECO:0000313" key="13">
    <source>
        <dbReference type="Proteomes" id="UP000198956"/>
    </source>
</evidence>
<dbReference type="InterPro" id="IPR016032">
    <property type="entry name" value="Sig_transdc_resp-reg_C-effctor"/>
</dbReference>
<dbReference type="Gene3D" id="3.40.50.2300">
    <property type="match status" value="1"/>
</dbReference>
<evidence type="ECO:0000313" key="12">
    <source>
        <dbReference type="EMBL" id="SDH57035.1"/>
    </source>
</evidence>
<dbReference type="Pfam" id="PF00486">
    <property type="entry name" value="Trans_reg_C"/>
    <property type="match status" value="1"/>
</dbReference>
<dbReference type="Gene3D" id="6.10.250.690">
    <property type="match status" value="1"/>
</dbReference>
<evidence type="ECO:0000256" key="7">
    <source>
        <dbReference type="PROSITE-ProRule" id="PRU00169"/>
    </source>
</evidence>
<dbReference type="Gene3D" id="1.10.10.10">
    <property type="entry name" value="Winged helix-like DNA-binding domain superfamily/Winged helix DNA-binding domain"/>
    <property type="match status" value="1"/>
</dbReference>
<evidence type="ECO:0000256" key="3">
    <source>
        <dbReference type="ARBA" id="ARBA00023012"/>
    </source>
</evidence>
<comment type="subcellular location">
    <subcellularLocation>
        <location evidence="1">Cytoplasm</location>
    </subcellularLocation>
</comment>
<evidence type="ECO:0000313" key="14">
    <source>
        <dbReference type="Proteomes" id="UP000826616"/>
    </source>
</evidence>
<evidence type="ECO:0000256" key="6">
    <source>
        <dbReference type="ARBA" id="ARBA00023163"/>
    </source>
</evidence>
<dbReference type="PROSITE" id="PS50110">
    <property type="entry name" value="RESPONSE_REGULATORY"/>
    <property type="match status" value="1"/>
</dbReference>
<accession>A0A1G8DH90</accession>
<organism evidence="12 13">
    <name type="scientific">Aneurinibacillus thermoaerophilus</name>
    <dbReference type="NCBI Taxonomy" id="143495"/>
    <lineage>
        <taxon>Bacteria</taxon>
        <taxon>Bacillati</taxon>
        <taxon>Bacillota</taxon>
        <taxon>Bacilli</taxon>
        <taxon>Bacillales</taxon>
        <taxon>Paenibacillaceae</taxon>
        <taxon>Aneurinibacillus group</taxon>
        <taxon>Aneurinibacillus</taxon>
    </lineage>
</organism>
<keyword evidence="5 8" id="KW-0238">DNA-binding</keyword>
<dbReference type="InterPro" id="IPR001789">
    <property type="entry name" value="Sig_transdc_resp-reg_receiver"/>
</dbReference>
<gene>
    <name evidence="11" type="ORF">K3F53_01795</name>
    <name evidence="12" type="ORF">SAMN04489735_103318</name>
</gene>
<dbReference type="GeneID" id="97140092"/>
<keyword evidence="6" id="KW-0804">Transcription</keyword>
<dbReference type="EMBL" id="CP080764">
    <property type="protein sequence ID" value="QYY43072.1"/>
    <property type="molecule type" value="Genomic_DNA"/>
</dbReference>
<feature type="DNA-binding region" description="OmpR/PhoB-type" evidence="8">
    <location>
        <begin position="136"/>
        <end position="235"/>
    </location>
</feature>
<dbReference type="SMART" id="SM00448">
    <property type="entry name" value="REC"/>
    <property type="match status" value="1"/>
</dbReference>
<evidence type="ECO:0000259" key="9">
    <source>
        <dbReference type="PROSITE" id="PS50110"/>
    </source>
</evidence>
<dbReference type="SMART" id="SM00862">
    <property type="entry name" value="Trans_reg_C"/>
    <property type="match status" value="1"/>
</dbReference>
<dbReference type="CDD" id="cd17574">
    <property type="entry name" value="REC_OmpR"/>
    <property type="match status" value="1"/>
</dbReference>
<evidence type="ECO:0000256" key="4">
    <source>
        <dbReference type="ARBA" id="ARBA00023015"/>
    </source>
</evidence>
<keyword evidence="4" id="KW-0805">Transcription regulation</keyword>
<evidence type="ECO:0000259" key="10">
    <source>
        <dbReference type="PROSITE" id="PS51755"/>
    </source>
</evidence>
<protein>
    <submittedName>
        <fullName evidence="12">DNA-binding response regulator, OmpR family, contains REC and winged-helix (WHTH) domain</fullName>
    </submittedName>
    <submittedName>
        <fullName evidence="11">Response regulator transcription factor</fullName>
    </submittedName>
</protein>
<dbReference type="SUPFAM" id="SSF46894">
    <property type="entry name" value="C-terminal effector domain of the bipartite response regulators"/>
    <property type="match status" value="1"/>
</dbReference>
<evidence type="ECO:0000256" key="1">
    <source>
        <dbReference type="ARBA" id="ARBA00004496"/>
    </source>
</evidence>
<dbReference type="RefSeq" id="WP_057900070.1">
    <property type="nucleotide sequence ID" value="NZ_CP080764.1"/>
</dbReference>
<dbReference type="InterPro" id="IPR001867">
    <property type="entry name" value="OmpR/PhoB-type_DNA-bd"/>
</dbReference>
<dbReference type="SUPFAM" id="SSF52172">
    <property type="entry name" value="CheY-like"/>
    <property type="match status" value="1"/>
</dbReference>
<dbReference type="PANTHER" id="PTHR48111">
    <property type="entry name" value="REGULATOR OF RPOS"/>
    <property type="match status" value="1"/>
</dbReference>
<dbReference type="GO" id="GO:0000976">
    <property type="term" value="F:transcription cis-regulatory region binding"/>
    <property type="evidence" value="ECO:0007669"/>
    <property type="project" value="TreeGrafter"/>
</dbReference>
<dbReference type="Proteomes" id="UP000198956">
    <property type="component" value="Unassembled WGS sequence"/>
</dbReference>
<dbReference type="InterPro" id="IPR039420">
    <property type="entry name" value="WalR-like"/>
</dbReference>
<dbReference type="InterPro" id="IPR036388">
    <property type="entry name" value="WH-like_DNA-bd_sf"/>
</dbReference>
<evidence type="ECO:0000256" key="8">
    <source>
        <dbReference type="PROSITE-ProRule" id="PRU01091"/>
    </source>
</evidence>
<proteinExistence type="predicted"/>
<dbReference type="PROSITE" id="PS51755">
    <property type="entry name" value="OMPR_PHOB"/>
    <property type="match status" value="1"/>
</dbReference>
<dbReference type="GO" id="GO:0032993">
    <property type="term" value="C:protein-DNA complex"/>
    <property type="evidence" value="ECO:0007669"/>
    <property type="project" value="TreeGrafter"/>
</dbReference>
<dbReference type="Proteomes" id="UP000826616">
    <property type="component" value="Chromosome"/>
</dbReference>
<evidence type="ECO:0000313" key="11">
    <source>
        <dbReference type="EMBL" id="QYY43072.1"/>
    </source>
</evidence>
<dbReference type="OrthoDB" id="9790442at2"/>
<dbReference type="InterPro" id="IPR011006">
    <property type="entry name" value="CheY-like_superfamily"/>
</dbReference>
<dbReference type="FunFam" id="3.40.50.2300:FF:000001">
    <property type="entry name" value="DNA-binding response regulator PhoB"/>
    <property type="match status" value="1"/>
</dbReference>
<dbReference type="AlphaFoldDB" id="A0A1G8DH90"/>
<dbReference type="Pfam" id="PF00072">
    <property type="entry name" value="Response_reg"/>
    <property type="match status" value="1"/>
</dbReference>
<dbReference type="GO" id="GO:0006355">
    <property type="term" value="P:regulation of DNA-templated transcription"/>
    <property type="evidence" value="ECO:0007669"/>
    <property type="project" value="InterPro"/>
</dbReference>
<dbReference type="EMBL" id="FNDE01000033">
    <property type="protein sequence ID" value="SDH57035.1"/>
    <property type="molecule type" value="Genomic_DNA"/>
</dbReference>
<dbReference type="GO" id="GO:0000156">
    <property type="term" value="F:phosphorelay response regulator activity"/>
    <property type="evidence" value="ECO:0007669"/>
    <property type="project" value="TreeGrafter"/>
</dbReference>
<reference evidence="12 13" key="1">
    <citation type="submission" date="2016-10" db="EMBL/GenBank/DDBJ databases">
        <authorList>
            <person name="de Groot N.N."/>
        </authorList>
    </citation>
    <scope>NUCLEOTIDE SEQUENCE [LARGE SCALE GENOMIC DNA]</scope>
    <source>
        <strain evidence="12 13">L 420-91</strain>
    </source>
</reference>
<dbReference type="GO" id="GO:0005829">
    <property type="term" value="C:cytosol"/>
    <property type="evidence" value="ECO:0007669"/>
    <property type="project" value="TreeGrafter"/>
</dbReference>
<dbReference type="FunFam" id="1.10.10.10:FF:000018">
    <property type="entry name" value="DNA-binding response regulator ResD"/>
    <property type="match status" value="1"/>
</dbReference>